<sequence length="370" mass="41350">MRSVKALPETLRELLWWALHFLRQSGITIRGVIRHPYALRIIISQHNTAEEMRSEVLLYFNKALQPTEAEPTGPDSRMVRTAVACLRAALRPKPVFIFPVTQASLTMAPPAQDSNLVPSTPQFPIAYSSLQASEEALEQLAQFNRYVHRCLVAPSGPFPATETLELPVPVHAFSPEQETVLAEQLAQSPEFWELPPAHLSVLLRSLRRLHPANIAVAPGELLENGLRLHLLRDGQEGTIVNYFKRNGEPGRVVTEGPCRPLAAEAVQILNVPLLGKEQEFPRNTPLGLLSVFYHLADWASRCQVEIRYAALHAGTLRMWLADAHFDWLELTLLSGPGDELLRVQEVRYQSAAMMTALQTALESLYCVDAQ</sequence>
<evidence type="ECO:0000313" key="1">
    <source>
        <dbReference type="EMBL" id="GAA3969772.1"/>
    </source>
</evidence>
<dbReference type="EMBL" id="BAABDI010000007">
    <property type="protein sequence ID" value="GAA3969772.1"/>
    <property type="molecule type" value="Genomic_DNA"/>
</dbReference>
<evidence type="ECO:0000313" key="2">
    <source>
        <dbReference type="Proteomes" id="UP001501556"/>
    </source>
</evidence>
<reference evidence="2" key="1">
    <citation type="journal article" date="2019" name="Int. J. Syst. Evol. Microbiol.">
        <title>The Global Catalogue of Microorganisms (GCM) 10K type strain sequencing project: providing services to taxonomists for standard genome sequencing and annotation.</title>
        <authorList>
            <consortium name="The Broad Institute Genomics Platform"/>
            <consortium name="The Broad Institute Genome Sequencing Center for Infectious Disease"/>
            <person name="Wu L."/>
            <person name="Ma J."/>
        </authorList>
    </citation>
    <scope>NUCLEOTIDE SEQUENCE [LARGE SCALE GENOMIC DNA]</scope>
    <source>
        <strain evidence="2">JCM 17217</strain>
    </source>
</reference>
<proteinExistence type="predicted"/>
<name>A0ABP7PTA2_9BACT</name>
<protein>
    <submittedName>
        <fullName evidence="1">Uncharacterized protein</fullName>
    </submittedName>
</protein>
<accession>A0ABP7PTA2</accession>
<organism evidence="1 2">
    <name type="scientific">Hymenobacter antarcticus</name>
    <dbReference type="NCBI Taxonomy" id="486270"/>
    <lineage>
        <taxon>Bacteria</taxon>
        <taxon>Pseudomonadati</taxon>
        <taxon>Bacteroidota</taxon>
        <taxon>Cytophagia</taxon>
        <taxon>Cytophagales</taxon>
        <taxon>Hymenobacteraceae</taxon>
        <taxon>Hymenobacter</taxon>
    </lineage>
</organism>
<keyword evidence="2" id="KW-1185">Reference proteome</keyword>
<gene>
    <name evidence="1" type="ORF">GCM10022407_14590</name>
</gene>
<comment type="caution">
    <text evidence="1">The sequence shown here is derived from an EMBL/GenBank/DDBJ whole genome shotgun (WGS) entry which is preliminary data.</text>
</comment>
<dbReference type="Proteomes" id="UP001501556">
    <property type="component" value="Unassembled WGS sequence"/>
</dbReference>